<sequence length="130" mass="14235">MKILVGYRGVNVGKDLLKEAAKRARTGDDEVHVVTSMFGGGMTEEEKIREAEENLVKAGQFLDEQGVKNETHLLIRGSTPGEDLVQYARENGCDEIILAVKSRSKVGKLIFGSTAQYVILKADCPVVSIR</sequence>
<dbReference type="Gene3D" id="3.40.50.620">
    <property type="entry name" value="HUPs"/>
    <property type="match status" value="1"/>
</dbReference>
<accession>A0A840V081</accession>
<reference evidence="3 4" key="1">
    <citation type="submission" date="2020-08" db="EMBL/GenBank/DDBJ databases">
        <title>Genomic Encyclopedia of Type Strains, Phase IV (KMG-IV): sequencing the most valuable type-strain genomes for metagenomic binning, comparative biology and taxonomic classification.</title>
        <authorList>
            <person name="Goeker M."/>
        </authorList>
    </citation>
    <scope>NUCLEOTIDE SEQUENCE [LARGE SCALE GENOMIC DNA]</scope>
    <source>
        <strain evidence="3 4">DSM 28570</strain>
    </source>
</reference>
<dbReference type="CDD" id="cd00293">
    <property type="entry name" value="USP-like"/>
    <property type="match status" value="1"/>
</dbReference>
<proteinExistence type="inferred from homology"/>
<evidence type="ECO:0000313" key="3">
    <source>
        <dbReference type="EMBL" id="MBB5347220.1"/>
    </source>
</evidence>
<name>A0A840V081_9BACT</name>
<protein>
    <submittedName>
        <fullName evidence="3">Nucleotide-binding universal stress UspA family protein</fullName>
    </submittedName>
</protein>
<gene>
    <name evidence="3" type="ORF">HNQ81_000933</name>
</gene>
<comment type="similarity">
    <text evidence="1">Belongs to the universal stress protein A family.</text>
</comment>
<dbReference type="InterPro" id="IPR006016">
    <property type="entry name" value="UspA"/>
</dbReference>
<dbReference type="PANTHER" id="PTHR46268:SF6">
    <property type="entry name" value="UNIVERSAL STRESS PROTEIN UP12"/>
    <property type="match status" value="1"/>
</dbReference>
<dbReference type="EMBL" id="JACHEO010000003">
    <property type="protein sequence ID" value="MBB5347220.1"/>
    <property type="molecule type" value="Genomic_DNA"/>
</dbReference>
<comment type="caution">
    <text evidence="3">The sequence shown here is derived from an EMBL/GenBank/DDBJ whole genome shotgun (WGS) entry which is preliminary data.</text>
</comment>
<dbReference type="Proteomes" id="UP000539642">
    <property type="component" value="Unassembled WGS sequence"/>
</dbReference>
<dbReference type="InterPro" id="IPR014729">
    <property type="entry name" value="Rossmann-like_a/b/a_fold"/>
</dbReference>
<organism evidence="3 4">
    <name type="scientific">Desulfoprunum benzoelyticum</name>
    <dbReference type="NCBI Taxonomy" id="1506996"/>
    <lineage>
        <taxon>Bacteria</taxon>
        <taxon>Pseudomonadati</taxon>
        <taxon>Thermodesulfobacteriota</taxon>
        <taxon>Desulfobulbia</taxon>
        <taxon>Desulfobulbales</taxon>
        <taxon>Desulfobulbaceae</taxon>
        <taxon>Desulfoprunum</taxon>
    </lineage>
</organism>
<keyword evidence="4" id="KW-1185">Reference proteome</keyword>
<evidence type="ECO:0000313" key="4">
    <source>
        <dbReference type="Proteomes" id="UP000539642"/>
    </source>
</evidence>
<dbReference type="AlphaFoldDB" id="A0A840V081"/>
<dbReference type="RefSeq" id="WP_183348785.1">
    <property type="nucleotide sequence ID" value="NZ_JACHEO010000003.1"/>
</dbReference>
<evidence type="ECO:0000259" key="2">
    <source>
        <dbReference type="Pfam" id="PF00582"/>
    </source>
</evidence>
<dbReference type="PANTHER" id="PTHR46268">
    <property type="entry name" value="STRESS RESPONSE PROTEIN NHAX"/>
    <property type="match status" value="1"/>
</dbReference>
<feature type="domain" description="UspA" evidence="2">
    <location>
        <begin position="2"/>
        <end position="129"/>
    </location>
</feature>
<evidence type="ECO:0000256" key="1">
    <source>
        <dbReference type="ARBA" id="ARBA00008791"/>
    </source>
</evidence>
<dbReference type="SUPFAM" id="SSF52402">
    <property type="entry name" value="Adenine nucleotide alpha hydrolases-like"/>
    <property type="match status" value="1"/>
</dbReference>
<dbReference type="Pfam" id="PF00582">
    <property type="entry name" value="Usp"/>
    <property type="match status" value="1"/>
</dbReference>